<proteinExistence type="predicted"/>
<evidence type="ECO:0000259" key="3">
    <source>
        <dbReference type="Pfam" id="PF22339"/>
    </source>
</evidence>
<evidence type="ECO:0000259" key="2">
    <source>
        <dbReference type="Pfam" id="PF18576"/>
    </source>
</evidence>
<sequence length="361" mass="41767">MIMNPINTRLNANVRILLILLEYFFAIQSPPKNKLYHKAARKRVPETNKLEKKEKQLFLSNKKETVSVISAFIGGMKMEDLIRPLVNHCASRPTTVAVLMVNHTKELTAEDLFDVIIYAVATDQKNPEQSRYFDVHGIRVGLFIVDERLFRKKMLSGTISPHFLYGSEVLFERDRYIESIKKETPIYDCQMKLGLEFAELIQSYTIGKNLFEDGHFPDAYDFLVSALHHLARFALIEKGIQAGTALWNQIKNEEPEILKLFEELIKSEEPIEKRLELLILASSFFIYSKTTKGSEHILEILNEGGIWSYEMIAQHPKIKIYGSSLGTFLEYLIEKELIVPIQVESTFTGIYERYYRVKKTC</sequence>
<dbReference type="Gene3D" id="3.30.460.10">
    <property type="entry name" value="Beta Polymerase, domain 2"/>
    <property type="match status" value="1"/>
</dbReference>
<evidence type="ECO:0000313" key="5">
    <source>
        <dbReference type="Proteomes" id="UP000273811"/>
    </source>
</evidence>
<name>A0A443IU56_9BACI</name>
<comment type="caution">
    <text evidence="4">The sequence shown here is derived from an EMBL/GenBank/DDBJ whole genome shotgun (WGS) entry which is preliminary data.</text>
</comment>
<dbReference type="InterPro" id="IPR029348">
    <property type="entry name" value="NTF-like"/>
</dbReference>
<dbReference type="InterPro" id="IPR041143">
    <property type="entry name" value="YgxA_HTH"/>
</dbReference>
<dbReference type="Pfam" id="PF14540">
    <property type="entry name" value="NTF-like"/>
    <property type="match status" value="1"/>
</dbReference>
<gene>
    <name evidence="4" type="ORF">D4N35_008895</name>
</gene>
<feature type="domain" description="Nucleotidyltransferase-like" evidence="1">
    <location>
        <begin position="78"/>
        <end position="184"/>
    </location>
</feature>
<dbReference type="Gene3D" id="1.20.120.330">
    <property type="entry name" value="Nucleotidyltransferases domain 2"/>
    <property type="match status" value="1"/>
</dbReference>
<feature type="domain" description="YgxA-like substrate binding" evidence="3">
    <location>
        <begin position="190"/>
        <end position="289"/>
    </location>
</feature>
<dbReference type="Pfam" id="PF22339">
    <property type="entry name" value="YgxA-like_sub_bind"/>
    <property type="match status" value="1"/>
</dbReference>
<dbReference type="AlphaFoldDB" id="A0A443IU56"/>
<protein>
    <submittedName>
        <fullName evidence="4">Uncharacterized protein</fullName>
    </submittedName>
</protein>
<organism evidence="4 5">
    <name type="scientific">Siminovitchia fortis</name>
    <dbReference type="NCBI Taxonomy" id="254758"/>
    <lineage>
        <taxon>Bacteria</taxon>
        <taxon>Bacillati</taxon>
        <taxon>Bacillota</taxon>
        <taxon>Bacilli</taxon>
        <taxon>Bacillales</taxon>
        <taxon>Bacillaceae</taxon>
        <taxon>Siminovitchia</taxon>
    </lineage>
</organism>
<dbReference type="EMBL" id="QYTU02000016">
    <property type="protein sequence ID" value="RWR11229.1"/>
    <property type="molecule type" value="Genomic_DNA"/>
</dbReference>
<evidence type="ECO:0000259" key="1">
    <source>
        <dbReference type="Pfam" id="PF14540"/>
    </source>
</evidence>
<dbReference type="Pfam" id="PF18576">
    <property type="entry name" value="HTH_52"/>
    <property type="match status" value="1"/>
</dbReference>
<dbReference type="InterPro" id="IPR054515">
    <property type="entry name" value="YgxA-like_substrate-bd"/>
</dbReference>
<dbReference type="InterPro" id="IPR043519">
    <property type="entry name" value="NT_sf"/>
</dbReference>
<accession>A0A443IU56</accession>
<dbReference type="Proteomes" id="UP000273811">
    <property type="component" value="Unassembled WGS sequence"/>
</dbReference>
<evidence type="ECO:0000313" key="4">
    <source>
        <dbReference type="EMBL" id="RWR11229.1"/>
    </source>
</evidence>
<dbReference type="OrthoDB" id="2350973at2"/>
<reference evidence="4" key="1">
    <citation type="submission" date="2018-12" db="EMBL/GenBank/DDBJ databases">
        <authorList>
            <person name="Sun L."/>
            <person name="Chen Z."/>
        </authorList>
    </citation>
    <scope>NUCLEOTIDE SEQUENCE [LARGE SCALE GENOMIC DNA]</scope>
    <source>
        <strain evidence="4">DSM 16012</strain>
    </source>
</reference>
<feature type="domain" description="YgxA-like helix-turn-helix" evidence="2">
    <location>
        <begin position="295"/>
        <end position="357"/>
    </location>
</feature>
<keyword evidence="5" id="KW-1185">Reference proteome</keyword>